<keyword evidence="1" id="KW-0732">Signal</keyword>
<name>A0A023G4T4_AMBTT</name>
<dbReference type="EMBL" id="GBBM01007538">
    <property type="protein sequence ID" value="JAC27880.1"/>
    <property type="molecule type" value="mRNA"/>
</dbReference>
<feature type="signal peptide" evidence="1">
    <location>
        <begin position="1"/>
        <end position="25"/>
    </location>
</feature>
<accession>A0A023G4T4</accession>
<feature type="chain" id="PRO_5001516933" description="Secreted protein" evidence="1">
    <location>
        <begin position="26"/>
        <end position="139"/>
    </location>
</feature>
<reference evidence="2" key="1">
    <citation type="submission" date="2014-03" db="EMBL/GenBank/DDBJ databases">
        <title>The sialotranscriptome of Amblyomma triste, Amblyomma parvum and Amblyomma cajennense ticks, uncovered by 454-based RNA-seq.</title>
        <authorList>
            <person name="Garcia G.R."/>
            <person name="Gardinassi L.G."/>
            <person name="Ribeiro J.M."/>
            <person name="Anatriello E."/>
            <person name="Ferreira B.R."/>
            <person name="Moreira H.N."/>
            <person name="Mafra C."/>
            <person name="Olegario M.M."/>
            <person name="Szabo P.J."/>
            <person name="Miranda-Santos I.K."/>
            <person name="Maruyama S.R."/>
        </authorList>
    </citation>
    <scope>NUCLEOTIDE SEQUENCE</scope>
    <source>
        <strain evidence="2">Mato Grasso do Sul</strain>
        <tissue evidence="2">Salivary glands</tissue>
    </source>
</reference>
<evidence type="ECO:0008006" key="3">
    <source>
        <dbReference type="Google" id="ProtNLM"/>
    </source>
</evidence>
<sequence>MIDAIVMTSCLKPWLLFLGLSKAVAVNALTLSSPFNSFQDESDVLDVGQTWSKYLLVAYPLSYACPSCFYQLRGIFLCPYFCTSIHHWYAWNQVLAEVLVYCQHLSGFNSWKYLPLNFAYSDWYACGVSDDTAGLCFLV</sequence>
<organism evidence="2">
    <name type="scientific">Amblyomma triste</name>
    <name type="common">Neotropical tick</name>
    <dbReference type="NCBI Taxonomy" id="251400"/>
    <lineage>
        <taxon>Eukaryota</taxon>
        <taxon>Metazoa</taxon>
        <taxon>Ecdysozoa</taxon>
        <taxon>Arthropoda</taxon>
        <taxon>Chelicerata</taxon>
        <taxon>Arachnida</taxon>
        <taxon>Acari</taxon>
        <taxon>Parasitiformes</taxon>
        <taxon>Ixodida</taxon>
        <taxon>Ixodoidea</taxon>
        <taxon>Ixodidae</taxon>
        <taxon>Amblyomminae</taxon>
        <taxon>Amblyomma</taxon>
    </lineage>
</organism>
<dbReference type="AlphaFoldDB" id="A0A023G4T4"/>
<evidence type="ECO:0000256" key="1">
    <source>
        <dbReference type="SAM" id="SignalP"/>
    </source>
</evidence>
<proteinExistence type="evidence at transcript level"/>
<protein>
    <recommendedName>
        <fullName evidence="3">Secreted protein</fullName>
    </recommendedName>
</protein>
<evidence type="ECO:0000313" key="2">
    <source>
        <dbReference type="EMBL" id="JAC27880.1"/>
    </source>
</evidence>